<feature type="compositionally biased region" description="Basic and acidic residues" evidence="1">
    <location>
        <begin position="276"/>
        <end position="324"/>
    </location>
</feature>
<organism evidence="2">
    <name type="scientific">Rhipicephalus appendiculatus</name>
    <name type="common">Brown ear tick</name>
    <dbReference type="NCBI Taxonomy" id="34631"/>
    <lineage>
        <taxon>Eukaryota</taxon>
        <taxon>Metazoa</taxon>
        <taxon>Ecdysozoa</taxon>
        <taxon>Arthropoda</taxon>
        <taxon>Chelicerata</taxon>
        <taxon>Arachnida</taxon>
        <taxon>Acari</taxon>
        <taxon>Parasitiformes</taxon>
        <taxon>Ixodida</taxon>
        <taxon>Ixodoidea</taxon>
        <taxon>Ixodidae</taxon>
        <taxon>Rhipicephalinae</taxon>
        <taxon>Rhipicephalus</taxon>
        <taxon>Rhipicephalus</taxon>
    </lineage>
</organism>
<reference evidence="2" key="1">
    <citation type="journal article" date="2016" name="Ticks Tick Borne Dis.">
        <title>De novo assembly and annotation of the salivary gland transcriptome of Rhipicephalus appendiculatus male and female ticks during blood feeding.</title>
        <authorList>
            <person name="de Castro M.H."/>
            <person name="de Klerk D."/>
            <person name="Pienaar R."/>
            <person name="Latif A.A."/>
            <person name="Rees D.J."/>
            <person name="Mans B.J."/>
        </authorList>
    </citation>
    <scope>NUCLEOTIDE SEQUENCE</scope>
    <source>
        <tissue evidence="2">Salivary glands</tissue>
    </source>
</reference>
<dbReference type="EMBL" id="GEDV01006901">
    <property type="protein sequence ID" value="JAP81656.1"/>
    <property type="molecule type" value="Transcribed_RNA"/>
</dbReference>
<sequence>MEVILRLSGALLIAGGGLSHSYQSLLNCHRLMPPALTSIITPCRFPCRLKYQENSYYIILGYDRDGTPCSMGRCRGGVCLQLRHYFLLESLTKGLSAQSRVYPNLESTKSDDHDRNAHIIPSESYVTIDVPSDSGNTNSDTGIPTSGSMTLASAQILLRNKRAVPRLGMTHKKPDGSFIKKGVPAQLGNGFPNVRRNKGGRNCNKLKGHIMRNKKKYGLAAVATAVSVTAVSLKVAKITTKPECRRGRRKSCNKSEEDDSEEDDVKHRTKTKRTRSRESAHNSETEAGKKSKDKGKPDKGAETETRKSGENGKKAAEHGDKKRR</sequence>
<evidence type="ECO:0000256" key="1">
    <source>
        <dbReference type="SAM" id="MobiDB-lite"/>
    </source>
</evidence>
<name>A0A131YU32_RHIAP</name>
<evidence type="ECO:0000313" key="2">
    <source>
        <dbReference type="EMBL" id="JAP81656.1"/>
    </source>
</evidence>
<feature type="region of interest" description="Disordered" evidence="1">
    <location>
        <begin position="243"/>
        <end position="324"/>
    </location>
</feature>
<protein>
    <submittedName>
        <fullName evidence="2">Glycine rich superfamily member</fullName>
    </submittedName>
</protein>
<proteinExistence type="predicted"/>
<accession>A0A131YU32</accession>
<dbReference type="AlphaFoldDB" id="A0A131YU32"/>